<dbReference type="PANTHER" id="PTHR43041:SF1">
    <property type="entry name" value="METALLO-BETA-LACTAMASE DOMAIN-CONTAINING PROTEIN"/>
    <property type="match status" value="1"/>
</dbReference>
<dbReference type="PANTHER" id="PTHR43041">
    <property type="entry name" value="HYDROLASE, METALLO-BETA-LACTAMASE SUPERFAMILY"/>
    <property type="match status" value="1"/>
</dbReference>
<dbReference type="SMART" id="SM00849">
    <property type="entry name" value="Lactamase_B"/>
    <property type="match status" value="1"/>
</dbReference>
<dbReference type="SUPFAM" id="SSF56281">
    <property type="entry name" value="Metallo-hydrolase/oxidoreductase"/>
    <property type="match status" value="1"/>
</dbReference>
<evidence type="ECO:0000313" key="3">
    <source>
        <dbReference type="Proteomes" id="UP000305881"/>
    </source>
</evidence>
<feature type="domain" description="Metallo-beta-lactamase" evidence="1">
    <location>
        <begin position="29"/>
        <end position="220"/>
    </location>
</feature>
<evidence type="ECO:0000313" key="2">
    <source>
        <dbReference type="EMBL" id="QCW83612.1"/>
    </source>
</evidence>
<protein>
    <submittedName>
        <fullName evidence="2">MBL fold metallo-hydrolase</fullName>
    </submittedName>
</protein>
<reference evidence="3" key="1">
    <citation type="journal article" date="2019" name="J. Bacteriol.">
        <title>A Mutagenic Screen Identifies a TonB-Dependent Receptor Required for the Lanthanide Metal Switch in the Type I Methanotroph 'Methylotuvimicrobium buryatense' 5GB1C.</title>
        <authorList>
            <person name="Groom J.D."/>
            <person name="Ford S.M."/>
            <person name="Pesesky M.W."/>
            <person name="Lidstrom M.E."/>
        </authorList>
    </citation>
    <scope>NUCLEOTIDE SEQUENCE [LARGE SCALE GENOMIC DNA]</scope>
    <source>
        <strain evidence="3">5GB1C</strain>
    </source>
</reference>
<dbReference type="CDD" id="cd07709">
    <property type="entry name" value="flavodiiron_proteins_MBL-fold"/>
    <property type="match status" value="1"/>
</dbReference>
<keyword evidence="3" id="KW-1185">Reference proteome</keyword>
<accession>A0A4P9UQA7</accession>
<dbReference type="GO" id="GO:0016787">
    <property type="term" value="F:hydrolase activity"/>
    <property type="evidence" value="ECO:0007669"/>
    <property type="project" value="UniProtKB-KW"/>
</dbReference>
<proteinExistence type="predicted"/>
<dbReference type="AlphaFoldDB" id="A0A4P9UQA7"/>
<dbReference type="RefSeq" id="WP_014147596.1">
    <property type="nucleotide sequence ID" value="NZ_CP035467.1"/>
</dbReference>
<dbReference type="Pfam" id="PF19583">
    <property type="entry name" value="ODP"/>
    <property type="match status" value="1"/>
</dbReference>
<dbReference type="Gene3D" id="3.60.15.10">
    <property type="entry name" value="Ribonuclease Z/Hydroxyacylglutathione hydrolase-like"/>
    <property type="match status" value="1"/>
</dbReference>
<evidence type="ECO:0000259" key="1">
    <source>
        <dbReference type="SMART" id="SM00849"/>
    </source>
</evidence>
<organism evidence="2 3">
    <name type="scientific">Methylotuvimicrobium buryatense</name>
    <name type="common">Methylomicrobium buryatense</name>
    <dbReference type="NCBI Taxonomy" id="95641"/>
    <lineage>
        <taxon>Bacteria</taxon>
        <taxon>Pseudomonadati</taxon>
        <taxon>Pseudomonadota</taxon>
        <taxon>Gammaproteobacteria</taxon>
        <taxon>Methylococcales</taxon>
        <taxon>Methylococcaceae</taxon>
        <taxon>Methylotuvimicrobium</taxon>
    </lineage>
</organism>
<dbReference type="InterPro" id="IPR001279">
    <property type="entry name" value="Metallo-B-lactamas"/>
</dbReference>
<dbReference type="InterPro" id="IPR036866">
    <property type="entry name" value="RibonucZ/Hydroxyglut_hydro"/>
</dbReference>
<dbReference type="KEGG" id="mbur:EQU24_16225"/>
<sequence length="260" mass="29126">MRNIKLFDSGEHKFVLLNESEPGEEEGIRSNQYLVVHGDNGVLLDPGGFGVMPSVLTELLRYIKTEQIKAIILSHQDPDIVGGLSTWLELTDAPVYVSSIWLRFLPHYGIASMAQFVGVPDAGKQCRFAEDFVLQLVPAHFLHSEGQINVYDPIAKVLFTGDIGAAMLPVDVEYEFVDDFAAHLPYIEGFHRRYMVSNKAARLWVDAVSVLDIEMLAPQHGPVYRGRAVADFLNWFKTLQCGVDLMTRSGHFEMESRNAS</sequence>
<dbReference type="STRING" id="675511.GCA_000341735_04206"/>
<gene>
    <name evidence="2" type="ORF">EQU24_16225</name>
</gene>
<dbReference type="InterPro" id="IPR045761">
    <property type="entry name" value="ODP_dom"/>
</dbReference>
<dbReference type="OrthoDB" id="9768433at2"/>
<name>A0A4P9UQA7_METBY</name>
<dbReference type="EMBL" id="CP035467">
    <property type="protein sequence ID" value="QCW83612.1"/>
    <property type="molecule type" value="Genomic_DNA"/>
</dbReference>
<dbReference type="Proteomes" id="UP000305881">
    <property type="component" value="Chromosome"/>
</dbReference>